<organism evidence="1 2">
    <name type="scientific">Pluteus cervinus</name>
    <dbReference type="NCBI Taxonomy" id="181527"/>
    <lineage>
        <taxon>Eukaryota</taxon>
        <taxon>Fungi</taxon>
        <taxon>Dikarya</taxon>
        <taxon>Basidiomycota</taxon>
        <taxon>Agaricomycotina</taxon>
        <taxon>Agaricomycetes</taxon>
        <taxon>Agaricomycetidae</taxon>
        <taxon>Agaricales</taxon>
        <taxon>Pluteineae</taxon>
        <taxon>Pluteaceae</taxon>
        <taxon>Pluteus</taxon>
    </lineage>
</organism>
<proteinExistence type="predicted"/>
<dbReference type="EMBL" id="ML208324">
    <property type="protein sequence ID" value="TFK69765.1"/>
    <property type="molecule type" value="Genomic_DNA"/>
</dbReference>
<gene>
    <name evidence="1" type="ORF">BDN72DRAFT_959281</name>
</gene>
<accession>A0ACD3AVK1</accession>
<sequence length="2190" mass="240909">MDSISALREATLRALAPSSTLHHEQDLFDALAVHKPKLLKLLHVEPRNAQEQREIESGKTTIGGKAVAINGDSTRQVIFLSQQLDCSEKLIAELVYSVTSEHPNMDSKHCLEAVVSQLHSNRRDLVDCLQFLFQAAEYAGSPQASPLHERIRSFVYEELVPGLSPAGGQLTLPYRLFKELEGLDVLLAKALTAKRNAGSTTVPPAPQTQGALGADVLEGRYNSIKYERRGLANAFCFLARMGYLSPNEIRLVVEWLMANPNHPMTFYVLTSFLVALDPATPQTRTAHLRNKLASDAGLVAFMSQKLGPTTAWRDQGLKGTLLLKWTLFLTEMRHRDPALEHRNGFKTEELETQIWNAVQGDTFMFLSIAMLQLYRGHGNGLTAALVDIHDISPEQLEQRDVPEDSFMPFILSAFETLVRCLFMHASSELRKIKQRQEDLVHANARTERARGASHRYGSTLGPDNAHPPRNDIAMLYTFIGLLYSALPVESALQFWGSVPQVENYQPSYLELVEAEAGKLPNFLQWAIWSTPMQDYVTLTALYDMLSGLSKGQHCSELAYNFLARGGGEILPGSVLPSSSAGGQTITWTVIFGLLDSWAAQSANPRTPVEQNPFGQTFGGLSSLHAPPPPVQHQSSHQVIGPRDVLLAQAFLRLLSAVVTHSEAVRVAVSGHAQFRAIPTLLSLIPLGVPLELKGAVFETLAAFCSPGAGSAGVEICKAVWTLMERLEVINVRAGPSGPYASTLSTVKGVEVELEEIEAVHRLYPATIPFLKLLSTLIHTSKRIPLSKRISDAEPLNTIPETLGQPYRLPGIGPFTSFVIDNVFARIPNREYAHPSDRWQINDLCLCFIERALASFDLESLAGIVEEAPLRTDALVPLFVHPGYDITKRLLTTSLLQNSILSYIVEGVEGFEKNYAEEEPYYRSTMVRVLRIVNRIMEIQDIFLDVLVPLLSELDATPIVGTVHPRSYFTKFDQALSFGSQYAPAIAAYLTFPTHEELVLLSVKILTKLSVSPYFNNLATLIERSRESDRILFGFTQLIAQETTEDVRDAEALAEQTTGAGAPDINGSNLSQAIKVAALDLLVQDTDPGRPYPNVSHFLLFGSSKSGYHIQDPLALGARRTSVHVIIHLVSIGISRLKGKGKAHERHLQDMEPLFASQPGLAEKCYRVLYQLCMHPQTSDPTTRYLRTREDFFARQLNAMPFLVPEAIRESYIQLLYTDGSRTTTTVPFLAAFLRLRSCVFDLVALELHILTNKGHLKAVTDLLDILFGIPGFQDDTYDNDTFQPFMEVGQSHMRVIEFLRSLMFDWSDSLVVQPLQVQFLNQLNLSSCLRTDARGCEIVDRNALIALLTTARRTLRSQGAIATAAQSEQLNKETSYVLESCAIENHRREVTQAVAVSYEAWRRLLDMSLTKCFDRLPRDSRENMLFDLLHILPPAISTPDLDQATAVLLSETTLSTITKLREDRRHQIIIQSAGGDAEAGALPAERLYSILRSILEGILDNSRVELVRGNLYAALINYIHLIVSSHTPTTSDPSKLIQGSSSDLVPFNGSQALVHLPTSGSTANLEAGSLNVMKPAIDRLVSVISRDAIDGTEVWKTIAFMLLDALVQLSGTEKQHVVLGPLTRHGILSNFVQGIREADGRLQAVLKPDPDDLNALYVYESKMSLFIRMSQTRAGAERLLDSRLIPTLAQCDFLDARPEADQSFIDQDSFLPSAIQRYHQLIMPALQLLDGMIATLGGKHKTMVHQALDFLASHGATIAILLKNETEYNTVSLLDEIHLIVLLCMNVLPAVPKSEVLSPTSGFGAIHSAVLTLSTRSLGRGQCFANIVPITDAEVENARNVAFGFGSETKFELSVRRKEKLLRKSIVAYIGAANEFTEPEITVVLSPMTTASRQGERGHFSTTIPTLGDAVEALNDLCGELGETLKQIVDLSAELSSKEHIDVENVREAVQDIPSIFLQDLDVSQKRALICQELKHVRESVRRDVKVLLDTTEMLLLIIWRHLDYYTSPSHTLPLPPTSSTSSSTTNALTTNAGGSTTTTRGLPNVSSTTLHALRFLTTPPDPSSIKSEMGKKLSPGLIRLGTLGSELNEDTLGGVVAEVEGGLGNGNGGTGIGTSNNTSTRSGSAIGDWVARRGFLEIMVRRIRDVTGLHSDDDDGGDEGGEMVEEDMEDSMIGVGGGGGFGESRFGRR</sequence>
<reference evidence="1 2" key="1">
    <citation type="journal article" date="2019" name="Nat. Ecol. Evol.">
        <title>Megaphylogeny resolves global patterns of mushroom evolution.</title>
        <authorList>
            <person name="Varga T."/>
            <person name="Krizsan K."/>
            <person name="Foldi C."/>
            <person name="Dima B."/>
            <person name="Sanchez-Garcia M."/>
            <person name="Sanchez-Ramirez S."/>
            <person name="Szollosi G.J."/>
            <person name="Szarkandi J.G."/>
            <person name="Papp V."/>
            <person name="Albert L."/>
            <person name="Andreopoulos W."/>
            <person name="Angelini C."/>
            <person name="Antonin V."/>
            <person name="Barry K.W."/>
            <person name="Bougher N.L."/>
            <person name="Buchanan P."/>
            <person name="Buyck B."/>
            <person name="Bense V."/>
            <person name="Catcheside P."/>
            <person name="Chovatia M."/>
            <person name="Cooper J."/>
            <person name="Damon W."/>
            <person name="Desjardin D."/>
            <person name="Finy P."/>
            <person name="Geml J."/>
            <person name="Haridas S."/>
            <person name="Hughes K."/>
            <person name="Justo A."/>
            <person name="Karasinski D."/>
            <person name="Kautmanova I."/>
            <person name="Kiss B."/>
            <person name="Kocsube S."/>
            <person name="Kotiranta H."/>
            <person name="LaButti K.M."/>
            <person name="Lechner B.E."/>
            <person name="Liimatainen K."/>
            <person name="Lipzen A."/>
            <person name="Lukacs Z."/>
            <person name="Mihaltcheva S."/>
            <person name="Morgado L.N."/>
            <person name="Niskanen T."/>
            <person name="Noordeloos M.E."/>
            <person name="Ohm R.A."/>
            <person name="Ortiz-Santana B."/>
            <person name="Ovrebo C."/>
            <person name="Racz N."/>
            <person name="Riley R."/>
            <person name="Savchenko A."/>
            <person name="Shiryaev A."/>
            <person name="Soop K."/>
            <person name="Spirin V."/>
            <person name="Szebenyi C."/>
            <person name="Tomsovsky M."/>
            <person name="Tulloss R.E."/>
            <person name="Uehling J."/>
            <person name="Grigoriev I.V."/>
            <person name="Vagvolgyi C."/>
            <person name="Papp T."/>
            <person name="Martin F.M."/>
            <person name="Miettinen O."/>
            <person name="Hibbett D.S."/>
            <person name="Nagy L.G."/>
        </authorList>
    </citation>
    <scope>NUCLEOTIDE SEQUENCE [LARGE SCALE GENOMIC DNA]</scope>
    <source>
        <strain evidence="1 2">NL-1719</strain>
    </source>
</reference>
<evidence type="ECO:0000313" key="2">
    <source>
        <dbReference type="Proteomes" id="UP000308600"/>
    </source>
</evidence>
<name>A0ACD3AVK1_9AGAR</name>
<keyword evidence="2" id="KW-1185">Reference proteome</keyword>
<evidence type="ECO:0000313" key="1">
    <source>
        <dbReference type="EMBL" id="TFK69765.1"/>
    </source>
</evidence>
<dbReference type="Proteomes" id="UP000308600">
    <property type="component" value="Unassembled WGS sequence"/>
</dbReference>
<protein>
    <submittedName>
        <fullName evidence="1">Uncharacterized protein</fullName>
    </submittedName>
</protein>